<evidence type="ECO:0000256" key="1">
    <source>
        <dbReference type="ARBA" id="ARBA00004123"/>
    </source>
</evidence>
<comment type="caution">
    <text evidence="6">The sequence shown here is derived from an EMBL/GenBank/DDBJ whole genome shotgun (WGS) entry which is preliminary data.</text>
</comment>
<proteinExistence type="predicted"/>
<dbReference type="SUPFAM" id="SSF54928">
    <property type="entry name" value="RNA-binding domain, RBD"/>
    <property type="match status" value="1"/>
</dbReference>
<reference evidence="6" key="1">
    <citation type="submission" date="2021-08" db="EMBL/GenBank/DDBJ databases">
        <title>WGS assembly of Ceratopteris richardii.</title>
        <authorList>
            <person name="Marchant D.B."/>
            <person name="Chen G."/>
            <person name="Jenkins J."/>
            <person name="Shu S."/>
            <person name="Leebens-Mack J."/>
            <person name="Grimwood J."/>
            <person name="Schmutz J."/>
            <person name="Soltis P."/>
            <person name="Soltis D."/>
            <person name="Chen Z.-H."/>
        </authorList>
    </citation>
    <scope>NUCLEOTIDE SEQUENCE</scope>
    <source>
        <strain evidence="6">Whitten #5841</strain>
        <tissue evidence="6">Leaf</tissue>
    </source>
</reference>
<dbReference type="InterPro" id="IPR000504">
    <property type="entry name" value="RRM_dom"/>
</dbReference>
<dbReference type="PANTHER" id="PTHR10501">
    <property type="entry name" value="U1 SMALL NUCLEAR RIBONUCLEOPROTEIN A/U2 SMALL NUCLEAR RIBONUCLEOPROTEIN B"/>
    <property type="match status" value="1"/>
</dbReference>
<keyword evidence="2 4" id="KW-0694">RNA-binding</keyword>
<keyword evidence="7" id="KW-1185">Reference proteome</keyword>
<dbReference type="Gene3D" id="3.30.70.330">
    <property type="match status" value="2"/>
</dbReference>
<evidence type="ECO:0000259" key="5">
    <source>
        <dbReference type="PROSITE" id="PS50102"/>
    </source>
</evidence>
<evidence type="ECO:0000313" key="7">
    <source>
        <dbReference type="Proteomes" id="UP000825935"/>
    </source>
</evidence>
<accession>A0A8T2SIX6</accession>
<organism evidence="6 7">
    <name type="scientific">Ceratopteris richardii</name>
    <name type="common">Triangle waterfern</name>
    <dbReference type="NCBI Taxonomy" id="49495"/>
    <lineage>
        <taxon>Eukaryota</taxon>
        <taxon>Viridiplantae</taxon>
        <taxon>Streptophyta</taxon>
        <taxon>Embryophyta</taxon>
        <taxon>Tracheophyta</taxon>
        <taxon>Polypodiopsida</taxon>
        <taxon>Polypodiidae</taxon>
        <taxon>Polypodiales</taxon>
        <taxon>Pteridineae</taxon>
        <taxon>Pteridaceae</taxon>
        <taxon>Parkerioideae</taxon>
        <taxon>Ceratopteris</taxon>
    </lineage>
</organism>
<evidence type="ECO:0000256" key="4">
    <source>
        <dbReference type="PROSITE-ProRule" id="PRU00176"/>
    </source>
</evidence>
<evidence type="ECO:0000256" key="2">
    <source>
        <dbReference type="ARBA" id="ARBA00022884"/>
    </source>
</evidence>
<feature type="domain" description="RRM" evidence="5">
    <location>
        <begin position="19"/>
        <end position="98"/>
    </location>
</feature>
<dbReference type="AlphaFoldDB" id="A0A8T2SIX6"/>
<dbReference type="PROSITE" id="PS50102">
    <property type="entry name" value="RRM"/>
    <property type="match status" value="2"/>
</dbReference>
<evidence type="ECO:0000313" key="6">
    <source>
        <dbReference type="EMBL" id="KAH7332432.1"/>
    </source>
</evidence>
<dbReference type="GO" id="GO:0005634">
    <property type="term" value="C:nucleus"/>
    <property type="evidence" value="ECO:0007669"/>
    <property type="project" value="UniProtKB-SubCell"/>
</dbReference>
<protein>
    <recommendedName>
        <fullName evidence="5">RRM domain-containing protein</fullName>
    </recommendedName>
</protein>
<evidence type="ECO:0000256" key="3">
    <source>
        <dbReference type="ARBA" id="ARBA00023242"/>
    </source>
</evidence>
<name>A0A8T2SIX6_CERRI</name>
<keyword evidence="3" id="KW-0539">Nucleus</keyword>
<dbReference type="Proteomes" id="UP000825935">
    <property type="component" value="Chromosome 20"/>
</dbReference>
<dbReference type="EMBL" id="CM035425">
    <property type="protein sequence ID" value="KAH7332432.1"/>
    <property type="molecule type" value="Genomic_DNA"/>
</dbReference>
<sequence>MMMTDMNAASAGSTIEEVRTLFISGLPTDIKEREIYNLFRTYPGYESCQLKYTGRGYQIVAFAVFTSQAAALAAKAGLNGHKIDPDLGTPLHIELAKSNSRGKRSYSEMYGANGVEKKFKSSSGMGEGIYSDTGMVHSVYNELNGYTTSQSSALVGGYSWADGFSGYMMGAMPPLPARGSNAPCSTLFVANLGSTCTESELSDVFLRFPGFRKVKLQSRGGLPVAFVEFQDTDCSTQALNQLQNFMLPSSVRGGMTLEYAKARMGQPGRYRLQQQSYG</sequence>
<dbReference type="GO" id="GO:0003723">
    <property type="term" value="F:RNA binding"/>
    <property type="evidence" value="ECO:0007669"/>
    <property type="project" value="UniProtKB-UniRule"/>
</dbReference>
<dbReference type="OrthoDB" id="431169at2759"/>
<comment type="subcellular location">
    <subcellularLocation>
        <location evidence="1">Nucleus</location>
    </subcellularLocation>
</comment>
<dbReference type="InterPro" id="IPR012677">
    <property type="entry name" value="Nucleotide-bd_a/b_plait_sf"/>
</dbReference>
<dbReference type="InterPro" id="IPR035979">
    <property type="entry name" value="RBD_domain_sf"/>
</dbReference>
<dbReference type="FunFam" id="3.30.70.330:FF:000037">
    <property type="entry name" value="RNA-binding protein with multiple splicing 2"/>
    <property type="match status" value="1"/>
</dbReference>
<feature type="domain" description="RRM" evidence="5">
    <location>
        <begin position="185"/>
        <end position="264"/>
    </location>
</feature>
<dbReference type="SMART" id="SM00360">
    <property type="entry name" value="RRM"/>
    <property type="match status" value="2"/>
</dbReference>
<dbReference type="Pfam" id="PF00076">
    <property type="entry name" value="RRM_1"/>
    <property type="match status" value="2"/>
</dbReference>
<gene>
    <name evidence="6" type="ORF">KP509_20G087000</name>
</gene>